<name>A0ACB9YC21_PLABR</name>
<accession>A0ACB9YC21</accession>
<reference evidence="1" key="1">
    <citation type="submission" date="2022-06" db="EMBL/GenBank/DDBJ databases">
        <title>The First Complete Genome of the Simian Malaria Parasite Plasmodium brasilianum.</title>
        <authorList>
            <person name="Bajic M."/>
            <person name="Ravishankar S."/>
        </authorList>
    </citation>
    <scope>NUCLEOTIDE SEQUENCE</scope>
    <source>
        <strain evidence="1">Bolivian I</strain>
    </source>
</reference>
<organism evidence="1 2">
    <name type="scientific">Plasmodium brasilianum</name>
    <dbReference type="NCBI Taxonomy" id="5824"/>
    <lineage>
        <taxon>Eukaryota</taxon>
        <taxon>Sar</taxon>
        <taxon>Alveolata</taxon>
        <taxon>Apicomplexa</taxon>
        <taxon>Aconoidasida</taxon>
        <taxon>Haemosporida</taxon>
        <taxon>Plasmodiidae</taxon>
        <taxon>Plasmodium</taxon>
        <taxon>Plasmodium (Plasmodium)</taxon>
    </lineage>
</organism>
<comment type="caution">
    <text evidence="1">The sequence shown here is derived from an EMBL/GenBank/DDBJ whole genome shotgun (WGS) entry which is preliminary data.</text>
</comment>
<evidence type="ECO:0000313" key="2">
    <source>
        <dbReference type="Proteomes" id="UP001056978"/>
    </source>
</evidence>
<keyword evidence="2" id="KW-1185">Reference proteome</keyword>
<protein>
    <submittedName>
        <fullName evidence="1">STP1 protein</fullName>
    </submittedName>
</protein>
<dbReference type="EMBL" id="CM043776">
    <property type="protein sequence ID" value="KAI4838722.1"/>
    <property type="molecule type" value="Genomic_DNA"/>
</dbReference>
<evidence type="ECO:0000313" key="1">
    <source>
        <dbReference type="EMBL" id="KAI4838722.1"/>
    </source>
</evidence>
<gene>
    <name evidence="1" type="ORF">MKS88_002227</name>
</gene>
<dbReference type="Proteomes" id="UP001056978">
    <property type="component" value="Chromosome 8"/>
</dbReference>
<proteinExistence type="predicted"/>
<sequence length="200" mass="24560">MENYWIDDNRDEFISSKDKVFGITSTSETWYKDVYKPLIIKIHYFCDHYIFKRVPDRFLKHVRDIIGKIEDFLHVRDNYVDEMDIDCESNDYYIFQGWLYQKEHTLANNKDWHLRQIKFLYHHIFLFGNNTCAVYYIFFHSSYGNIKYLFYKSRDIHRTFASKRNKWKRFSNKRVKTLDNTRSTSVNKGEHGYNNKNYDS</sequence>